<reference evidence="1" key="1">
    <citation type="submission" date="2012-10" db="EMBL/GenBank/DDBJ databases">
        <authorList>
            <person name="Harkins D.M."/>
            <person name="Durkin A.S."/>
            <person name="Brinkac L.M."/>
            <person name="Haft D.H."/>
            <person name="Selengut J.D."/>
            <person name="Sanka R."/>
            <person name="DePew J."/>
            <person name="Purushe J."/>
            <person name="Matthias M.A."/>
            <person name="Vinetz J.M."/>
            <person name="Sutton G.G."/>
            <person name="Nierman W.C."/>
            <person name="Fouts D.E."/>
        </authorList>
    </citation>
    <scope>NUCLEOTIDE SEQUENCE [LARGE SCALE GENOMIC DNA]</scope>
    <source>
        <strain evidence="1">MOR084</strain>
    </source>
</reference>
<name>A0A0E2BKQ7_9LEPT</name>
<dbReference type="Pfam" id="PF22758">
    <property type="entry name" value="Phage_cement"/>
    <property type="match status" value="1"/>
</dbReference>
<comment type="caution">
    <text evidence="1">The sequence shown here is derived from an EMBL/GenBank/DDBJ whole genome shotgun (WGS) entry which is preliminary data.</text>
</comment>
<gene>
    <name evidence="1" type="ORF">LEP1GSC179_1218</name>
</gene>
<dbReference type="RefSeq" id="WP_004484326.1">
    <property type="nucleotide sequence ID" value="NZ_AHON02000013.1"/>
</dbReference>
<dbReference type="EMBL" id="AHON02000013">
    <property type="protein sequence ID" value="EKO35557.1"/>
    <property type="molecule type" value="Genomic_DNA"/>
</dbReference>
<keyword evidence="2" id="KW-1185">Reference proteome</keyword>
<accession>A0A0E2BKQ7</accession>
<dbReference type="Proteomes" id="UP000006329">
    <property type="component" value="Unassembled WGS sequence"/>
</dbReference>
<dbReference type="AlphaFoldDB" id="A0A0E2BKQ7"/>
<proteinExistence type="predicted"/>
<evidence type="ECO:0000313" key="1">
    <source>
        <dbReference type="EMBL" id="EKO35557.1"/>
    </source>
</evidence>
<protein>
    <submittedName>
        <fullName evidence="1">Uncharacterized protein</fullName>
    </submittedName>
</protein>
<evidence type="ECO:0000313" key="2">
    <source>
        <dbReference type="Proteomes" id="UP000006329"/>
    </source>
</evidence>
<organism evidence="1 2">
    <name type="scientific">Leptospira santarosai str. MOR084</name>
    <dbReference type="NCBI Taxonomy" id="1049984"/>
    <lineage>
        <taxon>Bacteria</taxon>
        <taxon>Pseudomonadati</taxon>
        <taxon>Spirochaetota</taxon>
        <taxon>Spirochaetia</taxon>
        <taxon>Leptospirales</taxon>
        <taxon>Leptospiraceae</taxon>
        <taxon>Leptospira</taxon>
    </lineage>
</organism>
<dbReference type="InterPro" id="IPR054438">
    <property type="entry name" value="Struct_cement_gp24/gp6"/>
</dbReference>
<sequence>MTAVPFYGYDESDKLISINTSGSPGKRAKTGPFEEKTKVADGDISFGFPVSLSGDNERVEVSKNATAKFQGIAVENIHAKGYDNGKYINTDVMIVAIAGLYWVPVEEAVDESKDVRIRIVDHATDPIKKKGMFCTTPETGKTVLVRGITYDDKVAASGTVPVRLAGYFELVAD</sequence>